<dbReference type="PANTHER" id="PTHR43191:SF2">
    <property type="entry name" value="RRNA METHYLTRANSFERASE 3, MITOCHONDRIAL"/>
    <property type="match status" value="1"/>
</dbReference>
<keyword evidence="2 6" id="KW-0489">Methyltransferase</keyword>
<dbReference type="InterPro" id="IPR053888">
    <property type="entry name" value="MRM3-like_sub_bind"/>
</dbReference>
<comment type="caution">
    <text evidence="6">The sequence shown here is derived from an EMBL/GenBank/DDBJ whole genome shotgun (WGS) entry which is preliminary data.</text>
</comment>
<dbReference type="Proteomes" id="UP001207252">
    <property type="component" value="Unassembled WGS sequence"/>
</dbReference>
<evidence type="ECO:0000259" key="4">
    <source>
        <dbReference type="Pfam" id="PF00588"/>
    </source>
</evidence>
<feature type="domain" description="MRM3-like substrate binding" evidence="5">
    <location>
        <begin position="13"/>
        <end position="95"/>
    </location>
</feature>
<dbReference type="InterPro" id="IPR051259">
    <property type="entry name" value="rRNA_Methyltransferase"/>
</dbReference>
<dbReference type="CDD" id="cd18095">
    <property type="entry name" value="SpoU-like_rRNA-MTase"/>
    <property type="match status" value="1"/>
</dbReference>
<organism evidence="6 7">
    <name type="scientific">Ureaplasma zalophigenitalium</name>
    <dbReference type="NCBI Taxonomy" id="907723"/>
    <lineage>
        <taxon>Bacteria</taxon>
        <taxon>Bacillati</taxon>
        <taxon>Mycoplasmatota</taxon>
        <taxon>Mycoplasmoidales</taxon>
        <taxon>Mycoplasmoidaceae</taxon>
        <taxon>Ureaplasma</taxon>
    </lineage>
</organism>
<dbReference type="Gene3D" id="3.30.1330.30">
    <property type="match status" value="1"/>
</dbReference>
<accession>A0ABT3BP59</accession>
<dbReference type="GO" id="GO:0032259">
    <property type="term" value="P:methylation"/>
    <property type="evidence" value="ECO:0007669"/>
    <property type="project" value="UniProtKB-KW"/>
</dbReference>
<dbReference type="EMBL" id="JAOXHJ010000002">
    <property type="protein sequence ID" value="MCV3754040.1"/>
    <property type="molecule type" value="Genomic_DNA"/>
</dbReference>
<dbReference type="RefSeq" id="WP_263817844.1">
    <property type="nucleotide sequence ID" value="NZ_JAOXHJ010000002.1"/>
</dbReference>
<keyword evidence="7" id="KW-1185">Reference proteome</keyword>
<proteinExistence type="inferred from homology"/>
<evidence type="ECO:0000256" key="3">
    <source>
        <dbReference type="ARBA" id="ARBA00022679"/>
    </source>
</evidence>
<dbReference type="Pfam" id="PF00588">
    <property type="entry name" value="SpoU_methylase"/>
    <property type="match status" value="1"/>
</dbReference>
<dbReference type="Gene3D" id="3.40.1280.10">
    <property type="match status" value="1"/>
</dbReference>
<dbReference type="Pfam" id="PF22435">
    <property type="entry name" value="MRM3-like_sub_bind"/>
    <property type="match status" value="1"/>
</dbReference>
<dbReference type="PANTHER" id="PTHR43191">
    <property type="entry name" value="RRNA METHYLTRANSFERASE 3"/>
    <property type="match status" value="1"/>
</dbReference>
<feature type="domain" description="tRNA/rRNA methyltransferase SpoU type" evidence="4">
    <location>
        <begin position="115"/>
        <end position="252"/>
    </location>
</feature>
<evidence type="ECO:0000256" key="2">
    <source>
        <dbReference type="ARBA" id="ARBA00022603"/>
    </source>
</evidence>
<protein>
    <submittedName>
        <fullName evidence="6">RNA methyltransferase</fullName>
    </submittedName>
</protein>
<evidence type="ECO:0000313" key="6">
    <source>
        <dbReference type="EMBL" id="MCV3754040.1"/>
    </source>
</evidence>
<dbReference type="GO" id="GO:0008168">
    <property type="term" value="F:methyltransferase activity"/>
    <property type="evidence" value="ECO:0007669"/>
    <property type="project" value="UniProtKB-KW"/>
</dbReference>
<sequence length="258" mass="28904">MQLITSIKNPLIVHTIKLVQDKKYRDEHQAFVIENTKLLDEAIANNAEITHLFINENYYQKKYEQVFPYTLIKEMEIIKINDAVSKKISSNVQTGVLFAIVKILPKQLQKSVSCLLLDHIQDPGNLGTILRSAVAFNVPNIIMYNCADLYNPKTIKASMGAIFKINAVCLDNQTSVINFLQNTKLTKIASALLPQAIPLRTINKPSAYCLLVGNEGHGLNPIFIDYADIVAKINLHNTESLNVTTATSIFLYSLNNNE</sequence>
<dbReference type="InterPro" id="IPR029028">
    <property type="entry name" value="Alpha/beta_knot_MTases"/>
</dbReference>
<dbReference type="InterPro" id="IPR001537">
    <property type="entry name" value="SpoU_MeTrfase"/>
</dbReference>
<dbReference type="SUPFAM" id="SSF75217">
    <property type="entry name" value="alpha/beta knot"/>
    <property type="match status" value="1"/>
</dbReference>
<gene>
    <name evidence="6" type="ORF">OF365_01505</name>
</gene>
<dbReference type="InterPro" id="IPR029026">
    <property type="entry name" value="tRNA_m1G_MTases_N"/>
</dbReference>
<evidence type="ECO:0000256" key="1">
    <source>
        <dbReference type="ARBA" id="ARBA00007228"/>
    </source>
</evidence>
<reference evidence="6 7" key="1">
    <citation type="journal article" date="2020" name="Int. J. Syst. Evol. Microbiol.">
        <title>Ureaplasma miroungigenitalium sp. nov. isolated from northern elephant seals (Mirounga angustirostris) and Ureaplasma zalophigenitalium sp. nov. isolated from California sea lions (Zalophus californianus).</title>
        <authorList>
            <person name="Volokhov D.V."/>
            <person name="Gulland F.M."/>
            <person name="Gao Y."/>
            <person name="Chizhikov V.E."/>
        </authorList>
    </citation>
    <scope>NUCLEOTIDE SEQUENCE [LARGE SCALE GENOMIC DNA]</scope>
    <source>
        <strain evidence="6 7">CSL7644-GEN</strain>
    </source>
</reference>
<dbReference type="SUPFAM" id="SSF55315">
    <property type="entry name" value="L30e-like"/>
    <property type="match status" value="1"/>
</dbReference>
<evidence type="ECO:0000259" key="5">
    <source>
        <dbReference type="Pfam" id="PF22435"/>
    </source>
</evidence>
<evidence type="ECO:0000313" key="7">
    <source>
        <dbReference type="Proteomes" id="UP001207252"/>
    </source>
</evidence>
<keyword evidence="3" id="KW-0808">Transferase</keyword>
<comment type="similarity">
    <text evidence="1">Belongs to the class IV-like SAM-binding methyltransferase superfamily. RNA methyltransferase TrmH family.</text>
</comment>
<name>A0ABT3BP59_9BACT</name>
<dbReference type="InterPro" id="IPR029064">
    <property type="entry name" value="Ribosomal_eL30-like_sf"/>
</dbReference>